<feature type="region of interest" description="Disordered" evidence="1">
    <location>
        <begin position="1"/>
        <end position="50"/>
    </location>
</feature>
<organism evidence="2 3">
    <name type="scientific">Rhodocollybia butyracea</name>
    <dbReference type="NCBI Taxonomy" id="206335"/>
    <lineage>
        <taxon>Eukaryota</taxon>
        <taxon>Fungi</taxon>
        <taxon>Dikarya</taxon>
        <taxon>Basidiomycota</taxon>
        <taxon>Agaricomycotina</taxon>
        <taxon>Agaricomycetes</taxon>
        <taxon>Agaricomycetidae</taxon>
        <taxon>Agaricales</taxon>
        <taxon>Marasmiineae</taxon>
        <taxon>Omphalotaceae</taxon>
        <taxon>Rhodocollybia</taxon>
    </lineage>
</organism>
<dbReference type="Proteomes" id="UP000772434">
    <property type="component" value="Unassembled WGS sequence"/>
</dbReference>
<dbReference type="EMBL" id="JADNRY010000272">
    <property type="protein sequence ID" value="KAF9059894.1"/>
    <property type="molecule type" value="Genomic_DNA"/>
</dbReference>
<gene>
    <name evidence="2" type="ORF">BDP27DRAFT_1430728</name>
</gene>
<evidence type="ECO:0000313" key="3">
    <source>
        <dbReference type="Proteomes" id="UP000772434"/>
    </source>
</evidence>
<comment type="caution">
    <text evidence="2">The sequence shown here is derived from an EMBL/GenBank/DDBJ whole genome shotgun (WGS) entry which is preliminary data.</text>
</comment>
<reference evidence="2" key="1">
    <citation type="submission" date="2020-11" db="EMBL/GenBank/DDBJ databases">
        <authorList>
            <consortium name="DOE Joint Genome Institute"/>
            <person name="Ahrendt S."/>
            <person name="Riley R."/>
            <person name="Andreopoulos W."/>
            <person name="Labutti K."/>
            <person name="Pangilinan J."/>
            <person name="Ruiz-Duenas F.J."/>
            <person name="Barrasa J.M."/>
            <person name="Sanchez-Garcia M."/>
            <person name="Camarero S."/>
            <person name="Miyauchi S."/>
            <person name="Serrano A."/>
            <person name="Linde D."/>
            <person name="Babiker R."/>
            <person name="Drula E."/>
            <person name="Ayuso-Fernandez I."/>
            <person name="Pacheco R."/>
            <person name="Padilla G."/>
            <person name="Ferreira P."/>
            <person name="Barriuso J."/>
            <person name="Kellner H."/>
            <person name="Castanera R."/>
            <person name="Alfaro M."/>
            <person name="Ramirez L."/>
            <person name="Pisabarro A.G."/>
            <person name="Kuo A."/>
            <person name="Tritt A."/>
            <person name="Lipzen A."/>
            <person name="He G."/>
            <person name="Yan M."/>
            <person name="Ng V."/>
            <person name="Cullen D."/>
            <person name="Martin F."/>
            <person name="Rosso M.-N."/>
            <person name="Henrissat B."/>
            <person name="Hibbett D."/>
            <person name="Martinez A.T."/>
            <person name="Grigoriev I.V."/>
        </authorList>
    </citation>
    <scope>NUCLEOTIDE SEQUENCE</scope>
    <source>
        <strain evidence="2">AH 40177</strain>
    </source>
</reference>
<proteinExistence type="predicted"/>
<evidence type="ECO:0000256" key="1">
    <source>
        <dbReference type="SAM" id="MobiDB-lite"/>
    </source>
</evidence>
<evidence type="ECO:0000313" key="2">
    <source>
        <dbReference type="EMBL" id="KAF9059894.1"/>
    </source>
</evidence>
<dbReference type="AlphaFoldDB" id="A0A9P5P6P9"/>
<feature type="compositionally biased region" description="Basic and acidic residues" evidence="1">
    <location>
        <begin position="22"/>
        <end position="37"/>
    </location>
</feature>
<sequence>MPTDFDPNHPPDNSQSHRGRTREREQKAVWDLSDAKARPPVMNPDQLEETPCRRSLPISTMISGSTTHSCHPRFLRLPRIRRKVDCFQREYPLTIEAWIRSPPRHTKGARAWNAFRKTIPSDVLAYSSTTTYSTWMPENYRIIGLEMLTLIIDKRPSAIPEWFQRGSTTRLLGDGKPLKKAFPSTDLDGFRASHVKQADDVAI</sequence>
<accession>A0A9P5P6P9</accession>
<protein>
    <submittedName>
        <fullName evidence="2">Uncharacterized protein</fullName>
    </submittedName>
</protein>
<keyword evidence="3" id="KW-1185">Reference proteome</keyword>
<name>A0A9P5P6P9_9AGAR</name>